<reference evidence="1 2" key="1">
    <citation type="submission" date="2017-03" db="EMBL/GenBank/DDBJ databases">
        <title>Genome Survey of Euroglyphus maynei.</title>
        <authorList>
            <person name="Arlian L.G."/>
            <person name="Morgan M.S."/>
            <person name="Rider S.D."/>
        </authorList>
    </citation>
    <scope>NUCLEOTIDE SEQUENCE [LARGE SCALE GENOMIC DNA]</scope>
    <source>
        <strain evidence="1">Arlian Lab</strain>
        <tissue evidence="1">Whole body</tissue>
    </source>
</reference>
<accession>A0A1Y3B3T1</accession>
<proteinExistence type="predicted"/>
<organism evidence="1 2">
    <name type="scientific">Euroglyphus maynei</name>
    <name type="common">Mayne's house dust mite</name>
    <dbReference type="NCBI Taxonomy" id="6958"/>
    <lineage>
        <taxon>Eukaryota</taxon>
        <taxon>Metazoa</taxon>
        <taxon>Ecdysozoa</taxon>
        <taxon>Arthropoda</taxon>
        <taxon>Chelicerata</taxon>
        <taxon>Arachnida</taxon>
        <taxon>Acari</taxon>
        <taxon>Acariformes</taxon>
        <taxon>Sarcoptiformes</taxon>
        <taxon>Astigmata</taxon>
        <taxon>Psoroptidia</taxon>
        <taxon>Analgoidea</taxon>
        <taxon>Pyroglyphidae</taxon>
        <taxon>Pyroglyphinae</taxon>
        <taxon>Euroglyphus</taxon>
    </lineage>
</organism>
<dbReference type="EMBL" id="MUJZ01041863">
    <property type="protein sequence ID" value="OTF75470.1"/>
    <property type="molecule type" value="Genomic_DNA"/>
</dbReference>
<comment type="caution">
    <text evidence="1">The sequence shown here is derived from an EMBL/GenBank/DDBJ whole genome shotgun (WGS) entry which is preliminary data.</text>
</comment>
<dbReference type="AlphaFoldDB" id="A0A1Y3B3T1"/>
<name>A0A1Y3B3T1_EURMA</name>
<evidence type="ECO:0000313" key="1">
    <source>
        <dbReference type="EMBL" id="OTF75470.1"/>
    </source>
</evidence>
<gene>
    <name evidence="1" type="ORF">BLA29_015128</name>
</gene>
<sequence>MPDMGMGGMDKFGGMMDGIKDMMGDMMNKMPKMSMSGGSDCGGGGGY</sequence>
<protein>
    <submittedName>
        <fullName evidence="1">Uncharacterized protein</fullName>
    </submittedName>
</protein>
<evidence type="ECO:0000313" key="2">
    <source>
        <dbReference type="Proteomes" id="UP000194236"/>
    </source>
</evidence>
<keyword evidence="2" id="KW-1185">Reference proteome</keyword>
<dbReference type="Proteomes" id="UP000194236">
    <property type="component" value="Unassembled WGS sequence"/>
</dbReference>